<name>A0ABW5Y1F9_9BACL</name>
<proteinExistence type="predicted"/>
<protein>
    <recommendedName>
        <fullName evidence="3">C2H2-type domain-containing protein</fullName>
    </recommendedName>
</protein>
<dbReference type="RefSeq" id="WP_380147940.1">
    <property type="nucleotide sequence ID" value="NZ_JBHUOR010000098.1"/>
</dbReference>
<comment type="caution">
    <text evidence="1">The sequence shown here is derived from an EMBL/GenBank/DDBJ whole genome shotgun (WGS) entry which is preliminary data.</text>
</comment>
<dbReference type="Proteomes" id="UP001597568">
    <property type="component" value="Unassembled WGS sequence"/>
</dbReference>
<evidence type="ECO:0000313" key="1">
    <source>
        <dbReference type="EMBL" id="MFD2869110.1"/>
    </source>
</evidence>
<sequence>MFVNGTYHETFETCDCCGFEFGVSEHKGLDHGYVRLPVQFIEAAFQLYRKKWIDEEECQLFAPQNIPAAIQENGAIKLEVLIAQFKNLGLDVSKFGIDALEDVTILEEEDKKGIYPCPICGFEGLLNPVFEDGEYKATFDICGCCGFEFGFSEDHEIEHGYVCLPDEYIEMGFQMYRKKWIDEMKRKIFAPQDVPVEWQKHGALKIEVVIRRLEKLGIDLENCAIEAVQQYLKHHG</sequence>
<accession>A0ABW5Y1F9</accession>
<organism evidence="1 2">
    <name type="scientific">Kurthia populi</name>
    <dbReference type="NCBI Taxonomy" id="1562132"/>
    <lineage>
        <taxon>Bacteria</taxon>
        <taxon>Bacillati</taxon>
        <taxon>Bacillota</taxon>
        <taxon>Bacilli</taxon>
        <taxon>Bacillales</taxon>
        <taxon>Caryophanaceae</taxon>
        <taxon>Kurthia</taxon>
    </lineage>
</organism>
<gene>
    <name evidence="1" type="ORF">ACFSY7_11460</name>
</gene>
<keyword evidence="2" id="KW-1185">Reference proteome</keyword>
<reference evidence="2" key="1">
    <citation type="journal article" date="2019" name="Int. J. Syst. Evol. Microbiol.">
        <title>The Global Catalogue of Microorganisms (GCM) 10K type strain sequencing project: providing services to taxonomists for standard genome sequencing and annotation.</title>
        <authorList>
            <consortium name="The Broad Institute Genomics Platform"/>
            <consortium name="The Broad Institute Genome Sequencing Center for Infectious Disease"/>
            <person name="Wu L."/>
            <person name="Ma J."/>
        </authorList>
    </citation>
    <scope>NUCLEOTIDE SEQUENCE [LARGE SCALE GENOMIC DNA]</scope>
    <source>
        <strain evidence="2">KCTC 33522</strain>
    </source>
</reference>
<evidence type="ECO:0000313" key="2">
    <source>
        <dbReference type="Proteomes" id="UP001597568"/>
    </source>
</evidence>
<evidence type="ECO:0008006" key="3">
    <source>
        <dbReference type="Google" id="ProtNLM"/>
    </source>
</evidence>
<dbReference type="EMBL" id="JBHUOR010000098">
    <property type="protein sequence ID" value="MFD2869110.1"/>
    <property type="molecule type" value="Genomic_DNA"/>
</dbReference>